<feature type="transmembrane region" description="Helical" evidence="5">
    <location>
        <begin position="139"/>
        <end position="161"/>
    </location>
</feature>
<feature type="transmembrane region" description="Helical" evidence="5">
    <location>
        <begin position="246"/>
        <end position="267"/>
    </location>
</feature>
<accession>A0A367ZR64</accession>
<organism evidence="6 7">
    <name type="scientific">Candidatus Ozemobacter sibiricus</name>
    <dbReference type="NCBI Taxonomy" id="2268124"/>
    <lineage>
        <taxon>Bacteria</taxon>
        <taxon>Candidatus Ozemobacteria</taxon>
        <taxon>Candidatus Ozemobacterales</taxon>
        <taxon>Candidatus Ozemobacteraceae</taxon>
        <taxon>Candidatus Ozemobacter</taxon>
    </lineage>
</organism>
<evidence type="ECO:0000256" key="2">
    <source>
        <dbReference type="ARBA" id="ARBA00022692"/>
    </source>
</evidence>
<dbReference type="AlphaFoldDB" id="A0A367ZR64"/>
<evidence type="ECO:0000313" key="7">
    <source>
        <dbReference type="Proteomes" id="UP000252355"/>
    </source>
</evidence>
<feature type="transmembrane region" description="Helical" evidence="5">
    <location>
        <begin position="14"/>
        <end position="34"/>
    </location>
</feature>
<gene>
    <name evidence="6" type="ORF">OZSIB_3519</name>
</gene>
<protein>
    <submittedName>
        <fullName evidence="6">(S)-2,3-di-O-geranylgeranylglyceryl phosphate synthase</fullName>
    </submittedName>
</protein>
<evidence type="ECO:0000256" key="1">
    <source>
        <dbReference type="ARBA" id="ARBA00004141"/>
    </source>
</evidence>
<proteinExistence type="predicted"/>
<dbReference type="Gene3D" id="1.10.357.140">
    <property type="entry name" value="UbiA prenyltransferase"/>
    <property type="match status" value="1"/>
</dbReference>
<comment type="subcellular location">
    <subcellularLocation>
        <location evidence="1">Membrane</location>
        <topology evidence="1">Multi-pass membrane protein</topology>
    </subcellularLocation>
</comment>
<keyword evidence="4 5" id="KW-0472">Membrane</keyword>
<feature type="transmembrane region" description="Helical" evidence="5">
    <location>
        <begin position="92"/>
        <end position="112"/>
    </location>
</feature>
<dbReference type="InterPro" id="IPR050475">
    <property type="entry name" value="Prenyltransferase_related"/>
</dbReference>
<dbReference type="GO" id="GO:0016020">
    <property type="term" value="C:membrane"/>
    <property type="evidence" value="ECO:0007669"/>
    <property type="project" value="UniProtKB-SubCell"/>
</dbReference>
<evidence type="ECO:0000256" key="4">
    <source>
        <dbReference type="ARBA" id="ARBA00023136"/>
    </source>
</evidence>
<dbReference type="Pfam" id="PF01040">
    <property type="entry name" value="UbiA"/>
    <property type="match status" value="1"/>
</dbReference>
<dbReference type="PANTHER" id="PTHR42723:SF1">
    <property type="entry name" value="CHLOROPHYLL SYNTHASE, CHLOROPLASTIC"/>
    <property type="match status" value="1"/>
</dbReference>
<feature type="transmembrane region" description="Helical" evidence="5">
    <location>
        <begin position="173"/>
        <end position="192"/>
    </location>
</feature>
<sequence>MWRFLVAYVKTMRLYYAFITGIAGWIGVSFRHFLIERDGGRITPDMWWQSVVILVMLFASWGINQVFNDWLGLEEDRINAPHRPMVTGELNIRWAITLSSLLMAGAAVITWFMNPHAVIPMTIGFLLNFLYNYSKAWGLWANVVFGVMIANCTVYGFLAAGPTPDPLITSNRLCVVVLVALMNGLMTYYTYFKDYKGDRAAGKDTFIVRHGLRTARVVGIVGAFLPTVTFLFMRAMGWFPFEITHYFLYCASMTVFLQIWTAMRFYFHPYGPKAYFSNITNFRACACGQVTFISIFNGPLALYLFSFCYVFIGFLFGFHDDEKA</sequence>
<dbReference type="InterPro" id="IPR000537">
    <property type="entry name" value="UbiA_prenyltransferase"/>
</dbReference>
<evidence type="ECO:0000256" key="5">
    <source>
        <dbReference type="SAM" id="Phobius"/>
    </source>
</evidence>
<dbReference type="CDD" id="cd13956">
    <property type="entry name" value="PT_UbiA"/>
    <property type="match status" value="1"/>
</dbReference>
<dbReference type="PANTHER" id="PTHR42723">
    <property type="entry name" value="CHLOROPHYLL SYNTHASE"/>
    <property type="match status" value="1"/>
</dbReference>
<dbReference type="EMBL" id="QOQW01000007">
    <property type="protein sequence ID" value="RCK80337.1"/>
    <property type="molecule type" value="Genomic_DNA"/>
</dbReference>
<comment type="caution">
    <text evidence="6">The sequence shown here is derived from an EMBL/GenBank/DDBJ whole genome shotgun (WGS) entry which is preliminary data.</text>
</comment>
<name>A0A367ZR64_9BACT</name>
<keyword evidence="3 5" id="KW-1133">Transmembrane helix</keyword>
<feature type="transmembrane region" description="Helical" evidence="5">
    <location>
        <begin position="212"/>
        <end position="234"/>
    </location>
</feature>
<dbReference type="GO" id="GO:0016765">
    <property type="term" value="F:transferase activity, transferring alkyl or aryl (other than methyl) groups"/>
    <property type="evidence" value="ECO:0007669"/>
    <property type="project" value="InterPro"/>
</dbReference>
<dbReference type="InterPro" id="IPR044878">
    <property type="entry name" value="UbiA_sf"/>
</dbReference>
<feature type="transmembrane region" description="Helical" evidence="5">
    <location>
        <begin position="117"/>
        <end position="133"/>
    </location>
</feature>
<dbReference type="Proteomes" id="UP000252355">
    <property type="component" value="Unassembled WGS sequence"/>
</dbReference>
<feature type="transmembrane region" description="Helical" evidence="5">
    <location>
        <begin position="46"/>
        <end position="63"/>
    </location>
</feature>
<reference evidence="6 7" key="1">
    <citation type="submission" date="2018-05" db="EMBL/GenBank/DDBJ databases">
        <title>A metagenomic window into the 2 km-deep terrestrial subsurface aquifer revealed taxonomically and functionally diverse microbial community comprising novel uncultured bacterial lineages.</title>
        <authorList>
            <person name="Kadnikov V.V."/>
            <person name="Mardanov A.V."/>
            <person name="Beletsky A.V."/>
            <person name="Banks D."/>
            <person name="Pimenov N.V."/>
            <person name="Frank Y.A."/>
            <person name="Karnachuk O.V."/>
            <person name="Ravin N.V."/>
        </authorList>
    </citation>
    <scope>NUCLEOTIDE SEQUENCE [LARGE SCALE GENOMIC DNA]</scope>
    <source>
        <strain evidence="6">BY5</strain>
    </source>
</reference>
<evidence type="ECO:0000256" key="3">
    <source>
        <dbReference type="ARBA" id="ARBA00022989"/>
    </source>
</evidence>
<feature type="transmembrane region" description="Helical" evidence="5">
    <location>
        <begin position="300"/>
        <end position="318"/>
    </location>
</feature>
<evidence type="ECO:0000313" key="6">
    <source>
        <dbReference type="EMBL" id="RCK80337.1"/>
    </source>
</evidence>
<keyword evidence="2 5" id="KW-0812">Transmembrane</keyword>